<protein>
    <submittedName>
        <fullName evidence="1">Uncharacterized protein</fullName>
    </submittedName>
</protein>
<reference evidence="1" key="1">
    <citation type="submission" date="2020-10" db="EMBL/GenBank/DDBJ databases">
        <authorList>
            <person name="Gilroy R."/>
        </authorList>
    </citation>
    <scope>NUCLEOTIDE SEQUENCE</scope>
    <source>
        <strain evidence="1">B1-3475</strain>
    </source>
</reference>
<reference evidence="1" key="2">
    <citation type="journal article" date="2021" name="PeerJ">
        <title>Extensive microbial diversity within the chicken gut microbiome revealed by metagenomics and culture.</title>
        <authorList>
            <person name="Gilroy R."/>
            <person name="Ravi A."/>
            <person name="Getino M."/>
            <person name="Pursley I."/>
            <person name="Horton D.L."/>
            <person name="Alikhan N.F."/>
            <person name="Baker D."/>
            <person name="Gharbi K."/>
            <person name="Hall N."/>
            <person name="Watson M."/>
            <person name="Adriaenssens E.M."/>
            <person name="Foster-Nyarko E."/>
            <person name="Jarju S."/>
            <person name="Secka A."/>
            <person name="Antonio M."/>
            <person name="Oren A."/>
            <person name="Chaudhuri R.R."/>
            <person name="La Ragione R."/>
            <person name="Hildebrand F."/>
            <person name="Pallen M.J."/>
        </authorList>
    </citation>
    <scope>NUCLEOTIDE SEQUENCE</scope>
    <source>
        <strain evidence="1">B1-3475</strain>
    </source>
</reference>
<evidence type="ECO:0000313" key="2">
    <source>
        <dbReference type="Proteomes" id="UP000823617"/>
    </source>
</evidence>
<name>A0A9D9HJP8_9BACT</name>
<dbReference type="EMBL" id="JADIMK010000013">
    <property type="protein sequence ID" value="MBO8455099.1"/>
    <property type="molecule type" value="Genomic_DNA"/>
</dbReference>
<comment type="caution">
    <text evidence="1">The sequence shown here is derived from an EMBL/GenBank/DDBJ whole genome shotgun (WGS) entry which is preliminary data.</text>
</comment>
<dbReference type="Proteomes" id="UP000823617">
    <property type="component" value="Unassembled WGS sequence"/>
</dbReference>
<gene>
    <name evidence="1" type="ORF">IAC08_01670</name>
</gene>
<evidence type="ECO:0000313" key="1">
    <source>
        <dbReference type="EMBL" id="MBO8455099.1"/>
    </source>
</evidence>
<sequence>MQKTLSATLYEDNNPNAARSIWVEIKDGLVTFEQQDIGPLCDEMFGDSEYERLISNLPVEQLRSAVGVKTDRELIAVLKRDYSTSDAFGRFSAFVYDNHLKYNIYCG</sequence>
<dbReference type="AlphaFoldDB" id="A0A9D9HJP8"/>
<organism evidence="1 2">
    <name type="scientific">Candidatus Cryptobacteroides intestinigallinarum</name>
    <dbReference type="NCBI Taxonomy" id="2840767"/>
    <lineage>
        <taxon>Bacteria</taxon>
        <taxon>Pseudomonadati</taxon>
        <taxon>Bacteroidota</taxon>
        <taxon>Bacteroidia</taxon>
        <taxon>Bacteroidales</taxon>
        <taxon>Candidatus Cryptobacteroides</taxon>
    </lineage>
</organism>
<accession>A0A9D9HJP8</accession>
<proteinExistence type="predicted"/>